<dbReference type="EMBL" id="PPHD01077969">
    <property type="protein sequence ID" value="POI20799.1"/>
    <property type="molecule type" value="Genomic_DNA"/>
</dbReference>
<accession>A0A2P4S9M2</accession>
<proteinExistence type="predicted"/>
<comment type="caution">
    <text evidence="2">The sequence shown here is derived from an EMBL/GenBank/DDBJ whole genome shotgun (WGS) entry which is preliminary data.</text>
</comment>
<gene>
    <name evidence="2" type="ORF">CIB84_015454</name>
</gene>
<evidence type="ECO:0000313" key="2">
    <source>
        <dbReference type="EMBL" id="POI20799.1"/>
    </source>
</evidence>
<sequence length="89" mass="9681">MVAAISRNSRYVLSLHLPSLAEKELYREGSGGPAGQQGDWEPAVCPDGQEDRWCPGWPTVGQRLTVRQQHVLVAKKVDGLLVGQQLTSG</sequence>
<name>A0A2P4S9M2_BAMTH</name>
<dbReference type="Proteomes" id="UP000237246">
    <property type="component" value="Unassembled WGS sequence"/>
</dbReference>
<evidence type="ECO:0000313" key="3">
    <source>
        <dbReference type="Proteomes" id="UP000237246"/>
    </source>
</evidence>
<reference evidence="2 3" key="1">
    <citation type="submission" date="2018-01" db="EMBL/GenBank/DDBJ databases">
        <title>Comparison of the Chinese Bamboo Partridge and Red Junglefowl genome sequences highlights the importance of demography in genome evolution.</title>
        <authorList>
            <person name="Tiley G.P."/>
            <person name="Kimball R.T."/>
            <person name="Braun E.L."/>
            <person name="Burleigh J.G."/>
        </authorList>
    </citation>
    <scope>NUCLEOTIDE SEQUENCE [LARGE SCALE GENOMIC DNA]</scope>
    <source>
        <strain evidence="2">RTK389</strain>
        <tissue evidence="2">Blood</tissue>
    </source>
</reference>
<evidence type="ECO:0000256" key="1">
    <source>
        <dbReference type="SAM" id="MobiDB-lite"/>
    </source>
</evidence>
<dbReference type="AlphaFoldDB" id="A0A2P4S9M2"/>
<keyword evidence="3" id="KW-1185">Reference proteome</keyword>
<protein>
    <submittedName>
        <fullName evidence="2">Uncharacterized protein</fullName>
    </submittedName>
</protein>
<organism evidence="2 3">
    <name type="scientific">Bambusicola thoracicus</name>
    <name type="common">Chinese bamboo-partridge</name>
    <name type="synonym">Perdix thoracica</name>
    <dbReference type="NCBI Taxonomy" id="9083"/>
    <lineage>
        <taxon>Eukaryota</taxon>
        <taxon>Metazoa</taxon>
        <taxon>Chordata</taxon>
        <taxon>Craniata</taxon>
        <taxon>Vertebrata</taxon>
        <taxon>Euteleostomi</taxon>
        <taxon>Archelosauria</taxon>
        <taxon>Archosauria</taxon>
        <taxon>Dinosauria</taxon>
        <taxon>Saurischia</taxon>
        <taxon>Theropoda</taxon>
        <taxon>Coelurosauria</taxon>
        <taxon>Aves</taxon>
        <taxon>Neognathae</taxon>
        <taxon>Galloanserae</taxon>
        <taxon>Galliformes</taxon>
        <taxon>Phasianidae</taxon>
        <taxon>Perdicinae</taxon>
        <taxon>Bambusicola</taxon>
    </lineage>
</organism>
<feature type="region of interest" description="Disordered" evidence="1">
    <location>
        <begin position="26"/>
        <end position="47"/>
    </location>
</feature>